<dbReference type="SUPFAM" id="SSF69593">
    <property type="entry name" value="Glycerol-3-phosphate (1)-acyltransferase"/>
    <property type="match status" value="1"/>
</dbReference>
<keyword evidence="4" id="KW-0472">Membrane</keyword>
<dbReference type="InterPro" id="IPR032098">
    <property type="entry name" value="Acyltransf_C"/>
</dbReference>
<evidence type="ECO:0000313" key="7">
    <source>
        <dbReference type="Proteomes" id="UP000243579"/>
    </source>
</evidence>
<dbReference type="Pfam" id="PF16076">
    <property type="entry name" value="Acyltransf_C"/>
    <property type="match status" value="1"/>
</dbReference>
<dbReference type="STRING" id="1202772.A0A1V9ZJG6"/>
<dbReference type="Pfam" id="PF01553">
    <property type="entry name" value="Acyltransferase"/>
    <property type="match status" value="1"/>
</dbReference>
<sequence>MIVQAQSVLHVLWILCNSAVFNLYQLAIYVLIRPFNRALYRKVMGAQCQQAWVDVISCSFPESNIIATGDIPTDINKPMIILANHQVDADWWYLWQMARLQGAAGNVKITLKGELKQVPIIGWGMQFFEFLFLKRSIEHDRLHVQGIPSFICILELKRPAEEYMQSFLQDKFPFWMIIFPEGTTIHSEYVAKSRAFAAKTNRPTFEHLLLPRSTGLQIMMDAFSTDDVKPDIFDLTMAYPSYSGEVPTYAMGYGRNVDTEIPSMKSLVAGAGPSDVHIHSEKFSFDHVKQLGVERFLDRQWETKDKLLQEFIANQSFASKSASRCVIRPRSSVTAICRLWGAALASFFLLPLLLITVLPCYGLTVLYAAVMNSWDRRPTAFWPYLLNAVSERQSAWKLKRP</sequence>
<dbReference type="GO" id="GO:0012505">
    <property type="term" value="C:endomembrane system"/>
    <property type="evidence" value="ECO:0007669"/>
    <property type="project" value="TreeGrafter"/>
</dbReference>
<dbReference type="SMART" id="SM00563">
    <property type="entry name" value="PlsC"/>
    <property type="match status" value="1"/>
</dbReference>
<gene>
    <name evidence="6" type="ORF">ACHHYP_09060</name>
</gene>
<feature type="transmembrane region" description="Helical" evidence="4">
    <location>
        <begin position="339"/>
        <end position="369"/>
    </location>
</feature>
<dbReference type="AlphaFoldDB" id="A0A1V9ZJG6"/>
<feature type="domain" description="Phospholipid/glycerol acyltransferase" evidence="5">
    <location>
        <begin position="79"/>
        <end position="217"/>
    </location>
</feature>
<evidence type="ECO:0000313" key="6">
    <source>
        <dbReference type="EMBL" id="OQR98132.1"/>
    </source>
</evidence>
<name>A0A1V9ZJG6_ACHHY</name>
<dbReference type="PANTHER" id="PTHR10983">
    <property type="entry name" value="1-ACYLGLYCEROL-3-PHOSPHATE ACYLTRANSFERASE-RELATED"/>
    <property type="match status" value="1"/>
</dbReference>
<comment type="similarity">
    <text evidence="1">Belongs to the 1-acyl-sn-glycerol-3-phosphate acyltransferase family.</text>
</comment>
<comment type="caution">
    <text evidence="6">The sequence shown here is derived from an EMBL/GenBank/DDBJ whole genome shotgun (WGS) entry which is preliminary data.</text>
</comment>
<dbReference type="CDD" id="cd07990">
    <property type="entry name" value="LPLAT_LCLAT1-like"/>
    <property type="match status" value="1"/>
</dbReference>
<dbReference type="EMBL" id="JNBR01000089">
    <property type="protein sequence ID" value="OQR98132.1"/>
    <property type="molecule type" value="Genomic_DNA"/>
</dbReference>
<proteinExistence type="inferred from homology"/>
<keyword evidence="3 6" id="KW-0012">Acyltransferase</keyword>
<keyword evidence="2 6" id="KW-0808">Transferase</keyword>
<evidence type="ECO:0000256" key="4">
    <source>
        <dbReference type="SAM" id="Phobius"/>
    </source>
</evidence>
<feature type="transmembrane region" description="Helical" evidence="4">
    <location>
        <begin position="12"/>
        <end position="32"/>
    </location>
</feature>
<keyword evidence="4" id="KW-1133">Transmembrane helix</keyword>
<protein>
    <submittedName>
        <fullName evidence="6">1-acyl-sn-glycerol-3-phosphate acyltransferase</fullName>
    </submittedName>
</protein>
<accession>A0A1V9ZJG6</accession>
<evidence type="ECO:0000256" key="2">
    <source>
        <dbReference type="ARBA" id="ARBA00022679"/>
    </source>
</evidence>
<evidence type="ECO:0000256" key="3">
    <source>
        <dbReference type="ARBA" id="ARBA00023315"/>
    </source>
</evidence>
<keyword evidence="7" id="KW-1185">Reference proteome</keyword>
<dbReference type="OrthoDB" id="189226at2759"/>
<evidence type="ECO:0000256" key="1">
    <source>
        <dbReference type="ARBA" id="ARBA00008655"/>
    </source>
</evidence>
<evidence type="ECO:0000259" key="5">
    <source>
        <dbReference type="SMART" id="SM00563"/>
    </source>
</evidence>
<reference evidence="6 7" key="1">
    <citation type="journal article" date="2014" name="Genome Biol. Evol.">
        <title>The secreted proteins of Achlya hypogyna and Thraustotheca clavata identify the ancestral oomycete secretome and reveal gene acquisitions by horizontal gene transfer.</title>
        <authorList>
            <person name="Misner I."/>
            <person name="Blouin N."/>
            <person name="Leonard G."/>
            <person name="Richards T.A."/>
            <person name="Lane C.E."/>
        </authorList>
    </citation>
    <scope>NUCLEOTIDE SEQUENCE [LARGE SCALE GENOMIC DNA]</scope>
    <source>
        <strain evidence="6 7">ATCC 48635</strain>
    </source>
</reference>
<dbReference type="Proteomes" id="UP000243579">
    <property type="component" value="Unassembled WGS sequence"/>
</dbReference>
<dbReference type="InterPro" id="IPR002123">
    <property type="entry name" value="Plipid/glycerol_acylTrfase"/>
</dbReference>
<dbReference type="GO" id="GO:0016746">
    <property type="term" value="F:acyltransferase activity"/>
    <property type="evidence" value="ECO:0007669"/>
    <property type="project" value="UniProtKB-KW"/>
</dbReference>
<dbReference type="PANTHER" id="PTHR10983:SF16">
    <property type="entry name" value="LYSOCARDIOLIPIN ACYLTRANSFERASE 1"/>
    <property type="match status" value="1"/>
</dbReference>
<keyword evidence="4" id="KW-0812">Transmembrane</keyword>
<organism evidence="6 7">
    <name type="scientific">Achlya hypogyna</name>
    <name type="common">Oomycete</name>
    <name type="synonym">Protoachlya hypogyna</name>
    <dbReference type="NCBI Taxonomy" id="1202772"/>
    <lineage>
        <taxon>Eukaryota</taxon>
        <taxon>Sar</taxon>
        <taxon>Stramenopiles</taxon>
        <taxon>Oomycota</taxon>
        <taxon>Saprolegniomycetes</taxon>
        <taxon>Saprolegniales</taxon>
        <taxon>Achlyaceae</taxon>
        <taxon>Achlya</taxon>
    </lineage>
</organism>